<sequence>MYFGERNVCLDGNGNRNGNSLDERLNFYEYMRQEVLSKKKVLELIDKRLEMVNKREARPLLGTALWCLQKDPKKKPDMREVIKMLLMN</sequence>
<evidence type="ECO:0000313" key="2">
    <source>
        <dbReference type="Proteomes" id="UP000541444"/>
    </source>
</evidence>
<dbReference type="Gene3D" id="1.10.510.10">
    <property type="entry name" value="Transferase(Phosphotransferase) domain 1"/>
    <property type="match status" value="1"/>
</dbReference>
<dbReference type="EMBL" id="JACGCM010000067">
    <property type="protein sequence ID" value="KAF6176573.1"/>
    <property type="molecule type" value="Genomic_DNA"/>
</dbReference>
<dbReference type="AlphaFoldDB" id="A0A7J7PB41"/>
<dbReference type="Proteomes" id="UP000541444">
    <property type="component" value="Unassembled WGS sequence"/>
</dbReference>
<proteinExistence type="predicted"/>
<name>A0A7J7PB41_9MAGN</name>
<comment type="caution">
    <text evidence="1">The sequence shown here is derived from an EMBL/GenBank/DDBJ whole genome shotgun (WGS) entry which is preliminary data.</text>
</comment>
<organism evidence="1 2">
    <name type="scientific">Kingdonia uniflora</name>
    <dbReference type="NCBI Taxonomy" id="39325"/>
    <lineage>
        <taxon>Eukaryota</taxon>
        <taxon>Viridiplantae</taxon>
        <taxon>Streptophyta</taxon>
        <taxon>Embryophyta</taxon>
        <taxon>Tracheophyta</taxon>
        <taxon>Spermatophyta</taxon>
        <taxon>Magnoliopsida</taxon>
        <taxon>Ranunculales</taxon>
        <taxon>Circaeasteraceae</taxon>
        <taxon>Kingdonia</taxon>
    </lineage>
</organism>
<accession>A0A7J7PB41</accession>
<keyword evidence="2" id="KW-1185">Reference proteome</keyword>
<evidence type="ECO:0000313" key="1">
    <source>
        <dbReference type="EMBL" id="KAF6176573.1"/>
    </source>
</evidence>
<reference evidence="1 2" key="1">
    <citation type="journal article" date="2020" name="IScience">
        <title>Genome Sequencing of the Endangered Kingdonia uniflora (Circaeasteraceae, Ranunculales) Reveals Potential Mechanisms of Evolutionary Specialization.</title>
        <authorList>
            <person name="Sun Y."/>
            <person name="Deng T."/>
            <person name="Zhang A."/>
            <person name="Moore M.J."/>
            <person name="Landis J.B."/>
            <person name="Lin N."/>
            <person name="Zhang H."/>
            <person name="Zhang X."/>
            <person name="Huang J."/>
            <person name="Zhang X."/>
            <person name="Sun H."/>
            <person name="Wang H."/>
        </authorList>
    </citation>
    <scope>NUCLEOTIDE SEQUENCE [LARGE SCALE GENOMIC DNA]</scope>
    <source>
        <strain evidence="1">TB1705</strain>
        <tissue evidence="1">Leaf</tissue>
    </source>
</reference>
<gene>
    <name evidence="1" type="ORF">GIB67_034435</name>
</gene>
<protein>
    <submittedName>
        <fullName evidence="1">Uncharacterized protein</fullName>
    </submittedName>
</protein>